<keyword evidence="1 2" id="KW-0378">Hydrolase</keyword>
<evidence type="ECO:0000256" key="1">
    <source>
        <dbReference type="ARBA" id="ARBA00022801"/>
    </source>
</evidence>
<dbReference type="SUPFAM" id="SSF53474">
    <property type="entry name" value="alpha/beta-Hydrolases"/>
    <property type="match status" value="1"/>
</dbReference>
<dbReference type="InterPro" id="IPR029058">
    <property type="entry name" value="AB_hydrolase_fold"/>
</dbReference>
<dbReference type="EMBL" id="ML739120">
    <property type="protein sequence ID" value="KAE8352727.1"/>
    <property type="molecule type" value="Genomic_DNA"/>
</dbReference>
<accession>A0A5N6Z4X8</accession>
<dbReference type="InterPro" id="IPR019436">
    <property type="entry name" value="Say1-like"/>
</dbReference>
<dbReference type="AlphaFoldDB" id="A0A5N6Z4X8"/>
<protein>
    <submittedName>
        <fullName evidence="2">Alpha/beta hydrolase fold protein</fullName>
    </submittedName>
</protein>
<organism evidence="2 3">
    <name type="scientific">Aspergillus coremiiformis</name>
    <dbReference type="NCBI Taxonomy" id="138285"/>
    <lineage>
        <taxon>Eukaryota</taxon>
        <taxon>Fungi</taxon>
        <taxon>Dikarya</taxon>
        <taxon>Ascomycota</taxon>
        <taxon>Pezizomycotina</taxon>
        <taxon>Eurotiomycetes</taxon>
        <taxon>Eurotiomycetidae</taxon>
        <taxon>Eurotiales</taxon>
        <taxon>Aspergillaceae</taxon>
        <taxon>Aspergillus</taxon>
        <taxon>Aspergillus subgen. Circumdati</taxon>
    </lineage>
</organism>
<dbReference type="GO" id="GO:0016787">
    <property type="term" value="F:hydrolase activity"/>
    <property type="evidence" value="ECO:0007669"/>
    <property type="project" value="UniProtKB-KW"/>
</dbReference>
<reference evidence="3" key="1">
    <citation type="submission" date="2019-04" db="EMBL/GenBank/DDBJ databases">
        <title>Friends and foes A comparative genomics studyof 23 Aspergillus species from section Flavi.</title>
        <authorList>
            <consortium name="DOE Joint Genome Institute"/>
            <person name="Kjaerbolling I."/>
            <person name="Vesth T."/>
            <person name="Frisvad J.C."/>
            <person name="Nybo J.L."/>
            <person name="Theobald S."/>
            <person name="Kildgaard S."/>
            <person name="Isbrandt T."/>
            <person name="Kuo A."/>
            <person name="Sato A."/>
            <person name="Lyhne E.K."/>
            <person name="Kogle M.E."/>
            <person name="Wiebenga A."/>
            <person name="Kun R.S."/>
            <person name="Lubbers R.J."/>
            <person name="Makela M.R."/>
            <person name="Barry K."/>
            <person name="Chovatia M."/>
            <person name="Clum A."/>
            <person name="Daum C."/>
            <person name="Haridas S."/>
            <person name="He G."/>
            <person name="LaButti K."/>
            <person name="Lipzen A."/>
            <person name="Mondo S."/>
            <person name="Riley R."/>
            <person name="Salamov A."/>
            <person name="Simmons B.A."/>
            <person name="Magnuson J.K."/>
            <person name="Henrissat B."/>
            <person name="Mortensen U.H."/>
            <person name="Larsen T.O."/>
            <person name="Devries R.P."/>
            <person name="Grigoriev I.V."/>
            <person name="Machida M."/>
            <person name="Baker S.E."/>
            <person name="Andersen M.R."/>
        </authorList>
    </citation>
    <scope>NUCLEOTIDE SEQUENCE [LARGE SCALE GENOMIC DNA]</scope>
    <source>
        <strain evidence="3">CBS 553.77</strain>
    </source>
</reference>
<name>A0A5N6Z4X8_9EURO</name>
<dbReference type="Proteomes" id="UP000327118">
    <property type="component" value="Unassembled WGS sequence"/>
</dbReference>
<dbReference type="InterPro" id="IPR050300">
    <property type="entry name" value="GDXG_lipolytic_enzyme"/>
</dbReference>
<dbReference type="PANTHER" id="PTHR48081">
    <property type="entry name" value="AB HYDROLASE SUPERFAMILY PROTEIN C4A8.06C"/>
    <property type="match status" value="1"/>
</dbReference>
<sequence>MTINPQPLSLWEKVDLISGQVAILGSALYNAVTGIFRGQTGAEGYSLHIGNAIARKLLSRLSTRHLQYLTGPTSYVYETQMNKNGCQPESVTLKHGAQGHWIGNKNAKNVIIYYHGGGFAHSCVPGHISFLSRLINTLNAEGHDIALFLLTYTRTPHAAYPTQLRQAVEALRYMLTEMHRDPSNVIVGGDSAGGNLALAVLLHLSHPHPEIEPLYDVAPLAGIVAFAPWVNFNHEGSTSMRENQYKDMIGSEILDLWSQLYLGGQGKEGDAWSEPNRAPMEWWKDAKLKVKEILFLTGRDEVLFDGIDGFVKKFQCVVPNTTYVIGYGETHVEPVYSASFIGNETAQGNALREWLRSRL</sequence>
<proteinExistence type="predicted"/>
<dbReference type="OrthoDB" id="2152029at2759"/>
<keyword evidence="3" id="KW-1185">Reference proteome</keyword>
<evidence type="ECO:0000313" key="2">
    <source>
        <dbReference type="EMBL" id="KAE8352727.1"/>
    </source>
</evidence>
<dbReference type="Pfam" id="PF10340">
    <property type="entry name" value="Say1_Mug180"/>
    <property type="match status" value="1"/>
</dbReference>
<gene>
    <name evidence="2" type="ORF">BDV28DRAFT_148744</name>
</gene>
<evidence type="ECO:0000313" key="3">
    <source>
        <dbReference type="Proteomes" id="UP000327118"/>
    </source>
</evidence>
<dbReference type="Gene3D" id="3.40.50.1820">
    <property type="entry name" value="alpha/beta hydrolase"/>
    <property type="match status" value="1"/>
</dbReference>
<dbReference type="PANTHER" id="PTHR48081:SF31">
    <property type="entry name" value="STERYL ACETYL HYDROLASE MUG81-RELATED"/>
    <property type="match status" value="1"/>
</dbReference>